<dbReference type="PROSITE" id="PS50888">
    <property type="entry name" value="BHLH"/>
    <property type="match status" value="1"/>
</dbReference>
<evidence type="ECO:0000256" key="2">
    <source>
        <dbReference type="ARBA" id="ARBA00023015"/>
    </source>
</evidence>
<evidence type="ECO:0000256" key="1">
    <source>
        <dbReference type="ARBA" id="ARBA00004123"/>
    </source>
</evidence>
<evidence type="ECO:0000256" key="4">
    <source>
        <dbReference type="ARBA" id="ARBA00023163"/>
    </source>
</evidence>
<evidence type="ECO:0000256" key="3">
    <source>
        <dbReference type="ARBA" id="ARBA00023125"/>
    </source>
</evidence>
<comment type="subcellular location">
    <subcellularLocation>
        <location evidence="1">Nucleus</location>
    </subcellularLocation>
</comment>
<keyword evidence="4" id="KW-0804">Transcription</keyword>
<dbReference type="Gene3D" id="4.10.280.10">
    <property type="entry name" value="Helix-loop-helix DNA-binding domain"/>
    <property type="match status" value="1"/>
</dbReference>
<keyword evidence="3" id="KW-0238">DNA-binding</keyword>
<proteinExistence type="predicted"/>
<dbReference type="GO" id="GO:0046983">
    <property type="term" value="F:protein dimerization activity"/>
    <property type="evidence" value="ECO:0007669"/>
    <property type="project" value="InterPro"/>
</dbReference>
<feature type="domain" description="BHLH" evidence="6">
    <location>
        <begin position="66"/>
        <end position="118"/>
    </location>
</feature>
<reference evidence="7" key="2">
    <citation type="submission" date="2023-05" db="EMBL/GenBank/DDBJ databases">
        <authorList>
            <person name="Schelkunov M.I."/>
        </authorList>
    </citation>
    <scope>NUCLEOTIDE SEQUENCE</scope>
    <source>
        <strain evidence="7">Hsosn_3</strain>
        <tissue evidence="7">Leaf</tissue>
    </source>
</reference>
<dbReference type="FunFam" id="4.10.280.10:FF:000074">
    <property type="entry name" value="Transcription factor ORG2"/>
    <property type="match status" value="1"/>
</dbReference>
<dbReference type="CDD" id="cd18914">
    <property type="entry name" value="bHLH_AtORG2_like"/>
    <property type="match status" value="1"/>
</dbReference>
<dbReference type="EMBL" id="JAUIZM010000009">
    <property type="protein sequence ID" value="KAK1366003.1"/>
    <property type="molecule type" value="Genomic_DNA"/>
</dbReference>
<protein>
    <submittedName>
        <fullName evidence="7">Basic helix-loop-helix transcription factor</fullName>
    </submittedName>
</protein>
<evidence type="ECO:0000313" key="7">
    <source>
        <dbReference type="EMBL" id="KAK1366003.1"/>
    </source>
</evidence>
<gene>
    <name evidence="7" type="ORF">POM88_041564</name>
</gene>
<keyword evidence="8" id="KW-1185">Reference proteome</keyword>
<dbReference type="InterPro" id="IPR015660">
    <property type="entry name" value="MASH1/Ascl1a-like"/>
</dbReference>
<dbReference type="GO" id="GO:0000977">
    <property type="term" value="F:RNA polymerase II transcription regulatory region sequence-specific DNA binding"/>
    <property type="evidence" value="ECO:0007669"/>
    <property type="project" value="TreeGrafter"/>
</dbReference>
<reference evidence="7" key="1">
    <citation type="submission" date="2023-02" db="EMBL/GenBank/DDBJ databases">
        <title>Genome of toxic invasive species Heracleum sosnowskyi carries increased number of genes despite the absence of recent whole-genome duplications.</title>
        <authorList>
            <person name="Schelkunov M."/>
            <person name="Shtratnikova V."/>
            <person name="Makarenko M."/>
            <person name="Klepikova A."/>
            <person name="Omelchenko D."/>
            <person name="Novikova G."/>
            <person name="Obukhova E."/>
            <person name="Bogdanov V."/>
            <person name="Penin A."/>
            <person name="Logacheva M."/>
        </authorList>
    </citation>
    <scope>NUCLEOTIDE SEQUENCE</scope>
    <source>
        <strain evidence="7">Hsosn_3</strain>
        <tissue evidence="7">Leaf</tissue>
    </source>
</reference>
<accession>A0AAD8MBG5</accession>
<dbReference type="AlphaFoldDB" id="A0AAD8MBG5"/>
<keyword evidence="2" id="KW-0805">Transcription regulation</keyword>
<dbReference type="PANTHER" id="PTHR13935">
    <property type="entry name" value="ACHAETE-SCUTE TRANSCRIPTION FACTOR-RELATED"/>
    <property type="match status" value="1"/>
</dbReference>
<evidence type="ECO:0000259" key="6">
    <source>
        <dbReference type="PROSITE" id="PS50888"/>
    </source>
</evidence>
<dbReference type="GO" id="GO:0010106">
    <property type="term" value="P:cellular response to iron ion starvation"/>
    <property type="evidence" value="ECO:0007669"/>
    <property type="project" value="UniProtKB-ARBA"/>
</dbReference>
<dbReference type="SMART" id="SM00353">
    <property type="entry name" value="HLH"/>
    <property type="match status" value="1"/>
</dbReference>
<sequence>MLTVSPPLFQTFGWSIEHPIINHDSNDFCAHTDIIPNPFLHLPSTFDEQPQVGLGSDSSAFEPNAVKKINHNANERDRRKKMNILYSSLRTLLPASDQAKKLSIPNTVSRVLKYIPELQNEVERLIRKKEELTSKISKRGELIQFESQRNNSTIPSCSSTVSASLLGDRDVTIQISTYEANMSLLSEAIEILEKEGFHFVNASFNSFGKRLFYNMHFQAQRPDQVLEIDMLRRKLSTLCEKREDQIHSTSISFKNI</sequence>
<keyword evidence="5" id="KW-0539">Nucleus</keyword>
<dbReference type="GO" id="GO:0000981">
    <property type="term" value="F:DNA-binding transcription factor activity, RNA polymerase II-specific"/>
    <property type="evidence" value="ECO:0007669"/>
    <property type="project" value="TreeGrafter"/>
</dbReference>
<dbReference type="GO" id="GO:0090575">
    <property type="term" value="C:RNA polymerase II transcription regulator complex"/>
    <property type="evidence" value="ECO:0007669"/>
    <property type="project" value="TreeGrafter"/>
</dbReference>
<dbReference type="InterPro" id="IPR011598">
    <property type="entry name" value="bHLH_dom"/>
</dbReference>
<dbReference type="Pfam" id="PF00010">
    <property type="entry name" value="HLH"/>
    <property type="match status" value="1"/>
</dbReference>
<comment type="caution">
    <text evidence="7">The sequence shown here is derived from an EMBL/GenBank/DDBJ whole genome shotgun (WGS) entry which is preliminary data.</text>
</comment>
<organism evidence="7 8">
    <name type="scientific">Heracleum sosnowskyi</name>
    <dbReference type="NCBI Taxonomy" id="360622"/>
    <lineage>
        <taxon>Eukaryota</taxon>
        <taxon>Viridiplantae</taxon>
        <taxon>Streptophyta</taxon>
        <taxon>Embryophyta</taxon>
        <taxon>Tracheophyta</taxon>
        <taxon>Spermatophyta</taxon>
        <taxon>Magnoliopsida</taxon>
        <taxon>eudicotyledons</taxon>
        <taxon>Gunneridae</taxon>
        <taxon>Pentapetalae</taxon>
        <taxon>asterids</taxon>
        <taxon>campanulids</taxon>
        <taxon>Apiales</taxon>
        <taxon>Apiaceae</taxon>
        <taxon>Apioideae</taxon>
        <taxon>apioid superclade</taxon>
        <taxon>Tordylieae</taxon>
        <taxon>Tordyliinae</taxon>
        <taxon>Heracleum</taxon>
    </lineage>
</organism>
<evidence type="ECO:0000256" key="5">
    <source>
        <dbReference type="ARBA" id="ARBA00023242"/>
    </source>
</evidence>
<dbReference type="InterPro" id="IPR036638">
    <property type="entry name" value="HLH_DNA-bd_sf"/>
</dbReference>
<dbReference type="Proteomes" id="UP001237642">
    <property type="component" value="Unassembled WGS sequence"/>
</dbReference>
<dbReference type="PANTHER" id="PTHR13935:SF41">
    <property type="entry name" value="TRANSCRIPTION FACTOR ORG2-RELATED"/>
    <property type="match status" value="1"/>
</dbReference>
<dbReference type="SUPFAM" id="SSF47459">
    <property type="entry name" value="HLH, helix-loop-helix DNA-binding domain"/>
    <property type="match status" value="1"/>
</dbReference>
<evidence type="ECO:0000313" key="8">
    <source>
        <dbReference type="Proteomes" id="UP001237642"/>
    </source>
</evidence>
<name>A0AAD8MBG5_9APIA</name>